<dbReference type="GeneID" id="13886513"/>
<keyword evidence="8" id="KW-1185">Reference proteome</keyword>
<evidence type="ECO:0000313" key="8">
    <source>
        <dbReference type="Proteomes" id="UP000005220"/>
    </source>
</evidence>
<feature type="compositionally biased region" description="Polar residues" evidence="5">
    <location>
        <begin position="570"/>
        <end position="582"/>
    </location>
</feature>
<evidence type="ECO:0000256" key="6">
    <source>
        <dbReference type="SAM" id="Phobius"/>
    </source>
</evidence>
<name>H2AP84_KAZAF</name>
<evidence type="ECO:0000256" key="5">
    <source>
        <dbReference type="SAM" id="MobiDB-lite"/>
    </source>
</evidence>
<dbReference type="KEGG" id="kaf:KAFR_0A07500"/>
<dbReference type="EMBL" id="HE650821">
    <property type="protein sequence ID" value="CCF56184.1"/>
    <property type="molecule type" value="Genomic_DNA"/>
</dbReference>
<sequence length="589" mass="63692">MALNTSYFGDPSLHPSSFINTYTIMANYYSSNGPTSRSTLSRESDSNSIEKSSEDLWGTLYPAGSSSQYSSFLFSSSMDYYGFKSESALQTTSSSTDASSTTASVIYTVQETTSGIHSSSALPSNTFSDEISGYTSSLSALYSSPTSTKIQSSAFDFPSFNSEATITTSYNSLIQPNSLHVSISSEIPSSTLSDSLNLASSSENSISSLPRSSTEVSSLSSETASSDAHTIVQSSTHEPFTSPNQVSVSESMSESSTNSSVSIPYTKINSFTKGSSALRQSSTTSIYSSFNKNVTSTGIQTAIKPSFLPTSLTLVSKSSSESHPTSSATSTKLSDTSSAASLISRSTVEIISYTNSGTVYYVYTQNYDFTDATTTFATGLPTTITVAETAASSITALPVSTITTDVSVYNNWEKSTKVSSSSQKSTTSIIGGVVGGVGGLLLCSLVLYLILIWRRRRKHKKDIEEERFRRYVNSGTDYDSTYQKEEGSTYFNKNPFRNEFDFQSRIPPLLPLPRKNDNARQETTPPLFLQTTNLDRSSFISHSSEDMTDTPGDYSTVSTTSMRLWGRYDSPTTNNASNSDSQGFLREIF</sequence>
<keyword evidence="2 6" id="KW-0812">Transmembrane</keyword>
<evidence type="ECO:0000256" key="1">
    <source>
        <dbReference type="ARBA" id="ARBA00004167"/>
    </source>
</evidence>
<feature type="compositionally biased region" description="Polar residues" evidence="5">
    <location>
        <begin position="227"/>
        <end position="245"/>
    </location>
</feature>
<feature type="compositionally biased region" description="Low complexity" evidence="5">
    <location>
        <begin position="246"/>
        <end position="261"/>
    </location>
</feature>
<feature type="transmembrane region" description="Helical" evidence="6">
    <location>
        <begin position="429"/>
        <end position="451"/>
    </location>
</feature>
<feature type="region of interest" description="Disordered" evidence="5">
    <location>
        <begin position="566"/>
        <end position="589"/>
    </location>
</feature>
<dbReference type="STRING" id="1071382.H2AP84"/>
<dbReference type="PANTHER" id="PTHR15549:SF30">
    <property type="entry name" value="MID2 DOMAIN-CONTAINING PROTEIN"/>
    <property type="match status" value="1"/>
</dbReference>
<dbReference type="InterPro" id="IPR051694">
    <property type="entry name" value="Immunoregulatory_rcpt-like"/>
</dbReference>
<feature type="compositionally biased region" description="Low complexity" evidence="5">
    <location>
        <begin position="203"/>
        <end position="226"/>
    </location>
</feature>
<accession>H2AP84</accession>
<organism evidence="7 8">
    <name type="scientific">Kazachstania africana (strain ATCC 22294 / BCRC 22015 / CBS 2517 / CECT 1963 / NBRC 1671 / NRRL Y-8276)</name>
    <name type="common">Yeast</name>
    <name type="synonym">Kluyveromyces africanus</name>
    <dbReference type="NCBI Taxonomy" id="1071382"/>
    <lineage>
        <taxon>Eukaryota</taxon>
        <taxon>Fungi</taxon>
        <taxon>Dikarya</taxon>
        <taxon>Ascomycota</taxon>
        <taxon>Saccharomycotina</taxon>
        <taxon>Saccharomycetes</taxon>
        <taxon>Saccharomycetales</taxon>
        <taxon>Saccharomycetaceae</taxon>
        <taxon>Kazachstania</taxon>
    </lineage>
</organism>
<comment type="subcellular location">
    <subcellularLocation>
        <location evidence="1">Membrane</location>
        <topology evidence="1">Single-pass membrane protein</topology>
    </subcellularLocation>
</comment>
<dbReference type="RefSeq" id="XP_003955319.1">
    <property type="nucleotide sequence ID" value="XM_003955270.1"/>
</dbReference>
<dbReference type="InParanoid" id="H2AP84"/>
<protein>
    <recommendedName>
        <fullName evidence="9">Mid2 domain-containing protein</fullName>
    </recommendedName>
</protein>
<evidence type="ECO:0008006" key="9">
    <source>
        <dbReference type="Google" id="ProtNLM"/>
    </source>
</evidence>
<dbReference type="Proteomes" id="UP000005220">
    <property type="component" value="Chromosome 1"/>
</dbReference>
<gene>
    <name evidence="7" type="primary">KAFR0A07500</name>
    <name evidence="7" type="ORF">KAFR_0A07500</name>
</gene>
<keyword evidence="4 6" id="KW-0472">Membrane</keyword>
<dbReference type="HOGENOM" id="CLU_029057_0_0_1"/>
<dbReference type="AlphaFoldDB" id="H2AP84"/>
<feature type="region of interest" description="Disordered" evidence="5">
    <location>
        <begin position="203"/>
        <end position="261"/>
    </location>
</feature>
<evidence type="ECO:0000256" key="2">
    <source>
        <dbReference type="ARBA" id="ARBA00022692"/>
    </source>
</evidence>
<dbReference type="eggNOG" id="ENOG502S5S1">
    <property type="taxonomic scope" value="Eukaryota"/>
</dbReference>
<keyword evidence="3 6" id="KW-1133">Transmembrane helix</keyword>
<evidence type="ECO:0000256" key="4">
    <source>
        <dbReference type="ARBA" id="ARBA00023136"/>
    </source>
</evidence>
<dbReference type="GO" id="GO:0071944">
    <property type="term" value="C:cell periphery"/>
    <property type="evidence" value="ECO:0007669"/>
    <property type="project" value="UniProtKB-ARBA"/>
</dbReference>
<proteinExistence type="predicted"/>
<reference evidence="7 8" key="1">
    <citation type="journal article" date="2011" name="Proc. Natl. Acad. Sci. U.S.A.">
        <title>Evolutionary erosion of yeast sex chromosomes by mating-type switching accidents.</title>
        <authorList>
            <person name="Gordon J.L."/>
            <person name="Armisen D."/>
            <person name="Proux-Wera E."/>
            <person name="Oheigeartaigh S.S."/>
            <person name="Byrne K.P."/>
            <person name="Wolfe K.H."/>
        </authorList>
    </citation>
    <scope>NUCLEOTIDE SEQUENCE [LARGE SCALE GENOMIC DNA]</scope>
    <source>
        <strain evidence="8">ATCC 22294 / BCRC 22015 / CBS 2517 / CECT 1963 / NBRC 1671 / NRRL Y-8276</strain>
    </source>
</reference>
<evidence type="ECO:0000256" key="3">
    <source>
        <dbReference type="ARBA" id="ARBA00022989"/>
    </source>
</evidence>
<dbReference type="PANTHER" id="PTHR15549">
    <property type="entry name" value="PAIRED IMMUNOGLOBULIN-LIKE TYPE 2 RECEPTOR"/>
    <property type="match status" value="1"/>
</dbReference>
<dbReference type="GO" id="GO:0016020">
    <property type="term" value="C:membrane"/>
    <property type="evidence" value="ECO:0007669"/>
    <property type="project" value="UniProtKB-SubCell"/>
</dbReference>
<evidence type="ECO:0000313" key="7">
    <source>
        <dbReference type="EMBL" id="CCF56184.1"/>
    </source>
</evidence>